<evidence type="ECO:0008006" key="3">
    <source>
        <dbReference type="Google" id="ProtNLM"/>
    </source>
</evidence>
<dbReference type="OrthoDB" id="3555622at2759"/>
<reference evidence="1 2" key="1">
    <citation type="submission" date="2016-04" db="EMBL/GenBank/DDBJ databases">
        <title>A degradative enzymes factory behind the ericoid mycorrhizal symbiosis.</title>
        <authorList>
            <consortium name="DOE Joint Genome Institute"/>
            <person name="Martino E."/>
            <person name="Morin E."/>
            <person name="Grelet G."/>
            <person name="Kuo A."/>
            <person name="Kohler A."/>
            <person name="Daghino S."/>
            <person name="Barry K."/>
            <person name="Choi C."/>
            <person name="Cichocki N."/>
            <person name="Clum A."/>
            <person name="Copeland A."/>
            <person name="Hainaut M."/>
            <person name="Haridas S."/>
            <person name="Labutti K."/>
            <person name="Lindquist E."/>
            <person name="Lipzen A."/>
            <person name="Khouja H.-R."/>
            <person name="Murat C."/>
            <person name="Ohm R."/>
            <person name="Olson A."/>
            <person name="Spatafora J."/>
            <person name="Veneault-Fourrey C."/>
            <person name="Henrissat B."/>
            <person name="Grigoriev I."/>
            <person name="Martin F."/>
            <person name="Perotto S."/>
        </authorList>
    </citation>
    <scope>NUCLEOTIDE SEQUENCE [LARGE SCALE GENOMIC DNA]</scope>
    <source>
        <strain evidence="1 2">E</strain>
    </source>
</reference>
<evidence type="ECO:0000313" key="1">
    <source>
        <dbReference type="EMBL" id="PMD60234.1"/>
    </source>
</evidence>
<protein>
    <recommendedName>
        <fullName evidence="3">Transposase Tc1-like domain-containing protein</fullName>
    </recommendedName>
</protein>
<name>A0A2J6TB23_9HELO</name>
<gene>
    <name evidence="1" type="ORF">K444DRAFT_399398</name>
</gene>
<dbReference type="GeneID" id="36580588"/>
<dbReference type="AlphaFoldDB" id="A0A2J6TB23"/>
<dbReference type="InParanoid" id="A0A2J6TB23"/>
<keyword evidence="2" id="KW-1185">Reference proteome</keyword>
<evidence type="ECO:0000313" key="2">
    <source>
        <dbReference type="Proteomes" id="UP000235371"/>
    </source>
</evidence>
<proteinExistence type="predicted"/>
<dbReference type="EMBL" id="KZ613791">
    <property type="protein sequence ID" value="PMD60234.1"/>
    <property type="molecule type" value="Genomic_DNA"/>
</dbReference>
<accession>A0A2J6TB23</accession>
<sequence>MTTTPPPLDFQHLPGYEIPTKHKEAIRQLHWFGHVPVLMIQERYHLNESSVRRILSFDYPEGRRPNRTGPAFLLSDAKVDEIINYLSESWEHRILKYDVLHAELGLKCSVPTLERRLKQRGYFRYTACQKPYLTRNIFGQWHIYSGIRSG</sequence>
<dbReference type="Proteomes" id="UP000235371">
    <property type="component" value="Unassembled WGS sequence"/>
</dbReference>
<dbReference type="RefSeq" id="XP_024737138.1">
    <property type="nucleotide sequence ID" value="XM_024872508.1"/>
</dbReference>
<organism evidence="1 2">
    <name type="scientific">Hyaloscypha bicolor E</name>
    <dbReference type="NCBI Taxonomy" id="1095630"/>
    <lineage>
        <taxon>Eukaryota</taxon>
        <taxon>Fungi</taxon>
        <taxon>Dikarya</taxon>
        <taxon>Ascomycota</taxon>
        <taxon>Pezizomycotina</taxon>
        <taxon>Leotiomycetes</taxon>
        <taxon>Helotiales</taxon>
        <taxon>Hyaloscyphaceae</taxon>
        <taxon>Hyaloscypha</taxon>
        <taxon>Hyaloscypha bicolor</taxon>
    </lineage>
</organism>